<gene>
    <name evidence="3" type="ORF">S01H1_41444</name>
</gene>
<reference evidence="3" key="1">
    <citation type="journal article" date="2014" name="Front. Microbiol.">
        <title>High frequency of phylogenetically diverse reductive dehalogenase-homologous genes in deep subseafloor sedimentary metagenomes.</title>
        <authorList>
            <person name="Kawai M."/>
            <person name="Futagami T."/>
            <person name="Toyoda A."/>
            <person name="Takaki Y."/>
            <person name="Nishi S."/>
            <person name="Hori S."/>
            <person name="Arai W."/>
            <person name="Tsubouchi T."/>
            <person name="Morono Y."/>
            <person name="Uchiyama I."/>
            <person name="Ito T."/>
            <person name="Fujiyama A."/>
            <person name="Inagaki F."/>
            <person name="Takami H."/>
        </authorList>
    </citation>
    <scope>NUCLEOTIDE SEQUENCE</scope>
    <source>
        <strain evidence="3">Expedition CK06-06</strain>
    </source>
</reference>
<feature type="region of interest" description="Disordered" evidence="1">
    <location>
        <begin position="26"/>
        <end position="53"/>
    </location>
</feature>
<dbReference type="Gene3D" id="2.160.20.10">
    <property type="entry name" value="Single-stranded right-handed beta-helix, Pectin lyase-like"/>
    <property type="match status" value="1"/>
</dbReference>
<comment type="caution">
    <text evidence="3">The sequence shown here is derived from an EMBL/GenBank/DDBJ whole genome shotgun (WGS) entry which is preliminary data.</text>
</comment>
<evidence type="ECO:0000259" key="2">
    <source>
        <dbReference type="Pfam" id="PF13229"/>
    </source>
</evidence>
<dbReference type="InterPro" id="IPR012334">
    <property type="entry name" value="Pectin_lyas_fold"/>
</dbReference>
<evidence type="ECO:0000313" key="3">
    <source>
        <dbReference type="EMBL" id="GAF99980.1"/>
    </source>
</evidence>
<feature type="non-terminal residue" evidence="3">
    <location>
        <position position="266"/>
    </location>
</feature>
<sequence>GLNYVDLRSTSFSNVEILVSYSENATSSDSDVSDNLALSDGETTDRYSRDNQSAYEHGNYPAVVYEKFNLPDSKESHLIVAGEAIYTNYHFMYNQQTESGEYNGGIHYGKKFVDNIINNFIGTTIEPPSSMIAIFDDEDFLFYDFPGAGTQTDPYILENYSYSNSVPFGIYIGNTTKYAIIRNCDFNDGLSGICIEQVAEGTITIQKNTFSKNEIGIALYNSSSVIIEQNKHQEEITLGVSLSSSDNCIIRYNEYRDSIYYVVNLD</sequence>
<proteinExistence type="predicted"/>
<dbReference type="Pfam" id="PF13229">
    <property type="entry name" value="Beta_helix"/>
    <property type="match status" value="1"/>
</dbReference>
<protein>
    <recommendedName>
        <fullName evidence="2">Right handed beta helix domain-containing protein</fullName>
    </recommendedName>
</protein>
<feature type="non-terminal residue" evidence="3">
    <location>
        <position position="1"/>
    </location>
</feature>
<dbReference type="InterPro" id="IPR011050">
    <property type="entry name" value="Pectin_lyase_fold/virulence"/>
</dbReference>
<dbReference type="NCBIfam" id="TIGR03804">
    <property type="entry name" value="para_beta_helix"/>
    <property type="match status" value="1"/>
</dbReference>
<dbReference type="AlphaFoldDB" id="X0VHJ3"/>
<dbReference type="SUPFAM" id="SSF51126">
    <property type="entry name" value="Pectin lyase-like"/>
    <property type="match status" value="1"/>
</dbReference>
<evidence type="ECO:0000256" key="1">
    <source>
        <dbReference type="SAM" id="MobiDB-lite"/>
    </source>
</evidence>
<accession>X0VHJ3</accession>
<feature type="domain" description="Right handed beta helix" evidence="2">
    <location>
        <begin position="159"/>
        <end position="257"/>
    </location>
</feature>
<dbReference type="InterPro" id="IPR039448">
    <property type="entry name" value="Beta_helix"/>
</dbReference>
<organism evidence="3">
    <name type="scientific">marine sediment metagenome</name>
    <dbReference type="NCBI Taxonomy" id="412755"/>
    <lineage>
        <taxon>unclassified sequences</taxon>
        <taxon>metagenomes</taxon>
        <taxon>ecological metagenomes</taxon>
    </lineage>
</organism>
<dbReference type="EMBL" id="BARS01026288">
    <property type="protein sequence ID" value="GAF99980.1"/>
    <property type="molecule type" value="Genomic_DNA"/>
</dbReference>
<dbReference type="InterPro" id="IPR022441">
    <property type="entry name" value="Para_beta_helix_rpt-2"/>
</dbReference>
<name>X0VHJ3_9ZZZZ</name>